<dbReference type="PANTHER" id="PTHR42967:SF1">
    <property type="entry name" value="MBL FOLD METALLO-HYDROLASE"/>
    <property type="match status" value="1"/>
</dbReference>
<gene>
    <name evidence="1" type="ORF">SAMN05216508_13518</name>
</gene>
<dbReference type="AlphaFoldDB" id="A0A1I7I8X9"/>
<dbReference type="PANTHER" id="PTHR42967">
    <property type="entry name" value="METAL DEPENDENT HYDROLASE"/>
    <property type="match status" value="1"/>
</dbReference>
<evidence type="ECO:0000313" key="2">
    <source>
        <dbReference type="Proteomes" id="UP000198817"/>
    </source>
</evidence>
<dbReference type="EMBL" id="FPBT01000035">
    <property type="protein sequence ID" value="SFU69435.1"/>
    <property type="molecule type" value="Genomic_DNA"/>
</dbReference>
<name>A0A1I7I8X9_9FIRM</name>
<reference evidence="1 2" key="1">
    <citation type="submission" date="2016-10" db="EMBL/GenBank/DDBJ databases">
        <authorList>
            <person name="de Groot N.N."/>
        </authorList>
    </citation>
    <scope>NUCLEOTIDE SEQUENCE [LARGE SCALE GENOMIC DNA]</scope>
    <source>
        <strain evidence="1 2">KHGC13</strain>
    </source>
</reference>
<proteinExistence type="predicted"/>
<dbReference type="OrthoDB" id="9789133at2"/>
<dbReference type="Pfam" id="PF13483">
    <property type="entry name" value="Lactamase_B_3"/>
    <property type="match status" value="1"/>
</dbReference>
<dbReference type="Proteomes" id="UP000198817">
    <property type="component" value="Unassembled WGS sequence"/>
</dbReference>
<dbReference type="InterPro" id="IPR036866">
    <property type="entry name" value="RibonucZ/Hydroxyglut_hydro"/>
</dbReference>
<evidence type="ECO:0000313" key="1">
    <source>
        <dbReference type="EMBL" id="SFU69435.1"/>
    </source>
</evidence>
<organism evidence="1 2">
    <name type="scientific">Eubacterium pyruvativorans</name>
    <dbReference type="NCBI Taxonomy" id="155865"/>
    <lineage>
        <taxon>Bacteria</taxon>
        <taxon>Bacillati</taxon>
        <taxon>Bacillota</taxon>
        <taxon>Clostridia</taxon>
        <taxon>Eubacteriales</taxon>
        <taxon>Eubacteriaceae</taxon>
        <taxon>Eubacterium</taxon>
    </lineage>
</organism>
<dbReference type="Gene3D" id="3.60.15.10">
    <property type="entry name" value="Ribonuclease Z/Hydroxyacylglutathione hydrolase-like"/>
    <property type="match status" value="1"/>
</dbReference>
<dbReference type="STRING" id="155865.SAMN05216515_13818"/>
<protein>
    <submittedName>
        <fullName evidence="1">L-ascorbate metabolism protein UlaG, beta-lactamase superfamily</fullName>
    </submittedName>
</protein>
<sequence>MANVRIQYYGHACFKVSTEKGSAVFDPYEDGSVPGTTLPRNMEADAVFCSHDHHDHNGTERVKLTGRSCPFDVSFLTVPHDDANGKKRGFCRITFLEAGGITVAHLGDLGRLPEEKEYEKLSQADVLLMPCAGYYTIDAGQTKEMLGKLKKPSLKILMHYREGEQGYDVQRSISEVMKIIPEVHRMQETEITVDARDVPDQVITLRPLQAE</sequence>
<dbReference type="RefSeq" id="WP_090472089.1">
    <property type="nucleotide sequence ID" value="NZ_FOWF01000038.1"/>
</dbReference>
<dbReference type="SUPFAM" id="SSF56281">
    <property type="entry name" value="Metallo-hydrolase/oxidoreductase"/>
    <property type="match status" value="1"/>
</dbReference>
<accession>A0A1I7I8X9</accession>
<keyword evidence="2" id="KW-1185">Reference proteome</keyword>